<dbReference type="Proteomes" id="UP000550787">
    <property type="component" value="Unassembled WGS sequence"/>
</dbReference>
<dbReference type="RefSeq" id="WP_144880325.1">
    <property type="nucleotide sequence ID" value="NZ_JABEQG010000081.1"/>
</dbReference>
<evidence type="ECO:0000313" key="1">
    <source>
        <dbReference type="EMBL" id="MBB2158386.1"/>
    </source>
</evidence>
<organism evidence="1 2">
    <name type="scientific">Gluconacetobacter diazotrophicus</name>
    <name type="common">Acetobacter diazotrophicus</name>
    <dbReference type="NCBI Taxonomy" id="33996"/>
    <lineage>
        <taxon>Bacteria</taxon>
        <taxon>Pseudomonadati</taxon>
        <taxon>Pseudomonadota</taxon>
        <taxon>Alphaproteobacteria</taxon>
        <taxon>Acetobacterales</taxon>
        <taxon>Acetobacteraceae</taxon>
        <taxon>Gluconacetobacter</taxon>
    </lineage>
</organism>
<reference evidence="1 2" key="1">
    <citation type="submission" date="2020-04" db="EMBL/GenBank/DDBJ databases">
        <title>Description of novel Gluconacetobacter.</title>
        <authorList>
            <person name="Sombolestani A."/>
        </authorList>
    </citation>
    <scope>NUCLEOTIDE SEQUENCE [LARGE SCALE GENOMIC DNA]</scope>
    <source>
        <strain evidence="1 2">LMG 7603</strain>
    </source>
</reference>
<gene>
    <name evidence="1" type="ORF">HLH33_19180</name>
</gene>
<evidence type="ECO:0000313" key="2">
    <source>
        <dbReference type="Proteomes" id="UP000550787"/>
    </source>
</evidence>
<name>A0A7W4I8X1_GLUDI</name>
<protein>
    <submittedName>
        <fullName evidence="1">Uncharacterized protein</fullName>
    </submittedName>
</protein>
<sequence>MIYLEPDDPILRAIAGGTQVENVAAVDAAIAAYDYNNPTQGVTNFQHPSTVDAGGVTESSAWMPNVDLYVFENYDASNGKPVDVIFDYNGNGYNPNEMGGGFVDRELTPYGAQISQDPSEDGSIATETVGEWLDEFAAGGGTIKAG</sequence>
<dbReference type="AlphaFoldDB" id="A0A7W4I8X1"/>
<comment type="caution">
    <text evidence="1">The sequence shown here is derived from an EMBL/GenBank/DDBJ whole genome shotgun (WGS) entry which is preliminary data.</text>
</comment>
<proteinExistence type="predicted"/>
<accession>A0A7W4I8X1</accession>
<dbReference type="EMBL" id="JABEQG010000081">
    <property type="protein sequence ID" value="MBB2158386.1"/>
    <property type="molecule type" value="Genomic_DNA"/>
</dbReference>